<dbReference type="CDD" id="cd07112">
    <property type="entry name" value="ALDH_GABALDH-PuuC"/>
    <property type="match status" value="1"/>
</dbReference>
<evidence type="ECO:0000256" key="3">
    <source>
        <dbReference type="PROSITE-ProRule" id="PRU10007"/>
    </source>
</evidence>
<keyword evidence="7" id="KW-1185">Reference proteome</keyword>
<dbReference type="InterPro" id="IPR016163">
    <property type="entry name" value="Ald_DH_C"/>
</dbReference>
<name>A0A848IHA9_9BURK</name>
<dbReference type="GO" id="GO:0004030">
    <property type="term" value="F:aldehyde dehydrogenase [NAD(P)+] activity"/>
    <property type="evidence" value="ECO:0007669"/>
    <property type="project" value="UniProtKB-ARBA"/>
</dbReference>
<reference evidence="6 7" key="1">
    <citation type="submission" date="2020-04" db="EMBL/GenBank/DDBJ databases">
        <title>Paraburkholderia sp. RP-4-7 isolated from soil.</title>
        <authorList>
            <person name="Dahal R.H."/>
        </authorList>
    </citation>
    <scope>NUCLEOTIDE SEQUENCE [LARGE SCALE GENOMIC DNA]</scope>
    <source>
        <strain evidence="6 7">RP-4-7</strain>
    </source>
</reference>
<dbReference type="PROSITE" id="PS00687">
    <property type="entry name" value="ALDEHYDE_DEHYDR_GLU"/>
    <property type="match status" value="1"/>
</dbReference>
<feature type="domain" description="Aldehyde dehydrogenase" evidence="5">
    <location>
        <begin position="48"/>
        <end position="510"/>
    </location>
</feature>
<sequence length="515" mass="55106">MGGYTSPSPDRSYSLSHSSADIHNHMDWRRLAAEILPRAQAHIDGRFTDAQDGETFQAINPATEAVIANVASCGIADVNDAVRAARVAFDAGHWSRCPPTERKRVLCRLGALIASHGAELALLDSLNMGKRVADAFDIDVPAASSLFCWYGEAIDKLNGEVASTDPGNLAVVTREPLGVVGAVVPWNFPLDMVAWKIAPALAAGNSIVLKPAEQSPLSALRLAELALEAGLPPGVLNVVPGFGETAGRALGLHPDVDVLAFTGSTAVGKKFLEYAAHSNMKQVWLECGGKSPNLVFEDADDLDLAARKACFGIFFNQGEVCSANSRLLVHRSIHDEFVDRLIAHSRDFMPGDPLDPASGMGAIVDRAQFDRVRGWIERGRTSSTLATGGGTRLVDGKGYFIEPTIFVDVNARDPIAREEIFGPVLSVLKFDTEDEAIELANDSIYGLAASVWTGGLSRAHRVASRLRAGTVSVNTVDALSAQTPFGGFRQSGFGRDLSLHALDKYTGLKTTWISY</sequence>
<gene>
    <name evidence="6" type="ORF">HHL24_15215</name>
</gene>
<evidence type="ECO:0000256" key="4">
    <source>
        <dbReference type="RuleBase" id="RU003345"/>
    </source>
</evidence>
<dbReference type="InterPro" id="IPR029510">
    <property type="entry name" value="Ald_DH_CS_GLU"/>
</dbReference>
<dbReference type="FunFam" id="3.40.605.10:FF:000001">
    <property type="entry name" value="Aldehyde dehydrogenase 1"/>
    <property type="match status" value="1"/>
</dbReference>
<dbReference type="PANTHER" id="PTHR11699">
    <property type="entry name" value="ALDEHYDE DEHYDROGENASE-RELATED"/>
    <property type="match status" value="1"/>
</dbReference>
<evidence type="ECO:0000313" key="7">
    <source>
        <dbReference type="Proteomes" id="UP000544134"/>
    </source>
</evidence>
<protein>
    <submittedName>
        <fullName evidence="6">Aldehyde dehydrogenase</fullName>
    </submittedName>
</protein>
<dbReference type="PROSITE" id="PS00070">
    <property type="entry name" value="ALDEHYDE_DEHYDR_CYS"/>
    <property type="match status" value="1"/>
</dbReference>
<feature type="active site" evidence="3">
    <location>
        <position position="286"/>
    </location>
</feature>
<dbReference type="FunFam" id="3.40.605.10:FF:000026">
    <property type="entry name" value="Aldehyde dehydrogenase, putative"/>
    <property type="match status" value="1"/>
</dbReference>
<comment type="caution">
    <text evidence="6">The sequence shown here is derived from an EMBL/GenBank/DDBJ whole genome shotgun (WGS) entry which is preliminary data.</text>
</comment>
<dbReference type="SUPFAM" id="SSF53720">
    <property type="entry name" value="ALDH-like"/>
    <property type="match status" value="1"/>
</dbReference>
<keyword evidence="2 4" id="KW-0560">Oxidoreductase</keyword>
<dbReference type="InterPro" id="IPR015590">
    <property type="entry name" value="Aldehyde_DH_dom"/>
</dbReference>
<dbReference type="InterPro" id="IPR016161">
    <property type="entry name" value="Ald_DH/histidinol_DH"/>
</dbReference>
<dbReference type="FunFam" id="3.40.309.10:FF:000012">
    <property type="entry name" value="Betaine aldehyde dehydrogenase"/>
    <property type="match status" value="1"/>
</dbReference>
<dbReference type="AlphaFoldDB" id="A0A848IHA9"/>
<dbReference type="Proteomes" id="UP000544134">
    <property type="component" value="Unassembled WGS sequence"/>
</dbReference>
<evidence type="ECO:0000313" key="6">
    <source>
        <dbReference type="EMBL" id="NML99284.1"/>
    </source>
</evidence>
<dbReference type="Pfam" id="PF00171">
    <property type="entry name" value="Aldedh"/>
    <property type="match status" value="1"/>
</dbReference>
<evidence type="ECO:0000256" key="2">
    <source>
        <dbReference type="ARBA" id="ARBA00023002"/>
    </source>
</evidence>
<proteinExistence type="inferred from homology"/>
<organism evidence="6 7">
    <name type="scientific">Paraburkholderia polaris</name>
    <dbReference type="NCBI Taxonomy" id="2728848"/>
    <lineage>
        <taxon>Bacteria</taxon>
        <taxon>Pseudomonadati</taxon>
        <taxon>Pseudomonadota</taxon>
        <taxon>Betaproteobacteria</taxon>
        <taxon>Burkholderiales</taxon>
        <taxon>Burkholderiaceae</taxon>
        <taxon>Paraburkholderia</taxon>
    </lineage>
</organism>
<evidence type="ECO:0000259" key="5">
    <source>
        <dbReference type="Pfam" id="PF00171"/>
    </source>
</evidence>
<dbReference type="InterPro" id="IPR016162">
    <property type="entry name" value="Ald_DH_N"/>
</dbReference>
<accession>A0A848IHA9</accession>
<evidence type="ECO:0000256" key="1">
    <source>
        <dbReference type="ARBA" id="ARBA00009986"/>
    </source>
</evidence>
<dbReference type="EMBL" id="JABBGJ010000015">
    <property type="protein sequence ID" value="NML99284.1"/>
    <property type="molecule type" value="Genomic_DNA"/>
</dbReference>
<comment type="similarity">
    <text evidence="1 4">Belongs to the aldehyde dehydrogenase family.</text>
</comment>
<dbReference type="InterPro" id="IPR016160">
    <property type="entry name" value="Ald_DH_CS_CYS"/>
</dbReference>
<dbReference type="Gene3D" id="3.40.309.10">
    <property type="entry name" value="Aldehyde Dehydrogenase, Chain A, domain 2"/>
    <property type="match status" value="1"/>
</dbReference>
<dbReference type="Gene3D" id="3.40.605.10">
    <property type="entry name" value="Aldehyde Dehydrogenase, Chain A, domain 1"/>
    <property type="match status" value="1"/>
</dbReference>